<evidence type="ECO:0000256" key="5">
    <source>
        <dbReference type="ARBA" id="ARBA00022692"/>
    </source>
</evidence>
<keyword evidence="5 11" id="KW-0812">Transmembrane</keyword>
<keyword evidence="4 11" id="KW-0808">Transferase</keyword>
<dbReference type="EC" id="2.4.99.28" evidence="11"/>
<keyword evidence="8 11" id="KW-1133">Transmembrane helix</keyword>
<keyword evidence="10 11" id="KW-0961">Cell wall biogenesis/degradation</keyword>
<dbReference type="Gene3D" id="1.10.3810.10">
    <property type="entry name" value="Biosynthetic peptidoglycan transglycosylase-like"/>
    <property type="match status" value="1"/>
</dbReference>
<dbReference type="InterPro" id="IPR001264">
    <property type="entry name" value="Glyco_trans_51"/>
</dbReference>
<feature type="domain" description="Glycosyl transferase family 51" evidence="13">
    <location>
        <begin position="68"/>
        <end position="235"/>
    </location>
</feature>
<name>A0ABN6N495_9BACT</name>
<evidence type="ECO:0000256" key="9">
    <source>
        <dbReference type="ARBA" id="ARBA00023136"/>
    </source>
</evidence>
<organism evidence="14 15">
    <name type="scientific">Anaeromyxobacter oryzae</name>
    <dbReference type="NCBI Taxonomy" id="2918170"/>
    <lineage>
        <taxon>Bacteria</taxon>
        <taxon>Pseudomonadati</taxon>
        <taxon>Myxococcota</taxon>
        <taxon>Myxococcia</taxon>
        <taxon>Myxococcales</taxon>
        <taxon>Cystobacterineae</taxon>
        <taxon>Anaeromyxobacteraceae</taxon>
        <taxon>Anaeromyxobacter</taxon>
    </lineage>
</organism>
<evidence type="ECO:0000313" key="15">
    <source>
        <dbReference type="Proteomes" id="UP001162891"/>
    </source>
</evidence>
<evidence type="ECO:0000256" key="11">
    <source>
        <dbReference type="HAMAP-Rule" id="MF_00766"/>
    </source>
</evidence>
<dbReference type="RefSeq" id="WP_248357254.1">
    <property type="nucleotide sequence ID" value="NZ_AP025591.1"/>
</dbReference>
<evidence type="ECO:0000256" key="3">
    <source>
        <dbReference type="ARBA" id="ARBA00022676"/>
    </source>
</evidence>
<evidence type="ECO:0000256" key="2">
    <source>
        <dbReference type="ARBA" id="ARBA00022519"/>
    </source>
</evidence>
<dbReference type="EMBL" id="AP025591">
    <property type="protein sequence ID" value="BDG06779.1"/>
    <property type="molecule type" value="Genomic_DNA"/>
</dbReference>
<keyword evidence="15" id="KW-1185">Reference proteome</keyword>
<comment type="pathway">
    <text evidence="11">Cell wall biogenesis; peptidoglycan biosynthesis.</text>
</comment>
<comment type="similarity">
    <text evidence="11">Belongs to the glycosyltransferase 51 family.</text>
</comment>
<evidence type="ECO:0000313" key="14">
    <source>
        <dbReference type="EMBL" id="BDG06779.1"/>
    </source>
</evidence>
<keyword evidence="1 11" id="KW-1003">Cell membrane</keyword>
<keyword evidence="6 11" id="KW-0133">Cell shape</keyword>
<dbReference type="InterPro" id="IPR011812">
    <property type="entry name" value="Pep_trsgly"/>
</dbReference>
<evidence type="ECO:0000256" key="8">
    <source>
        <dbReference type="ARBA" id="ARBA00022989"/>
    </source>
</evidence>
<evidence type="ECO:0000256" key="7">
    <source>
        <dbReference type="ARBA" id="ARBA00022984"/>
    </source>
</evidence>
<dbReference type="SUPFAM" id="SSF53955">
    <property type="entry name" value="Lysozyme-like"/>
    <property type="match status" value="1"/>
</dbReference>
<dbReference type="Proteomes" id="UP001162891">
    <property type="component" value="Chromosome"/>
</dbReference>
<sequence>MPAGRTPLRRRLRGALLAATALVASGAIALALLWAALPDPAPLARVNPRTTALIEQRRGEARARRRAYRPRQVWVGLERISPRLVEAVLLSEDANFWGHDGIDWDAIQEAARRDLTQRRFAVGASTITQQLAKNLWFGTEKSLWRKAKEAILARKLERALTKRRILSLYLNVAEWDDGVFGIEAGARDRFGTSAAGLDTAQAVVMASMLPAPRRVDLGNPSTWVKRRSRRLLDRLRAAGRISADEHLHASAELDRILAGPTPGDDREEPPEEEAAPTAPAPPTVSPPPVAAAPASEAEAAPARGSEDADHQNGGAGTAGQAVMAPNEQGAAPHE</sequence>
<evidence type="ECO:0000256" key="6">
    <source>
        <dbReference type="ARBA" id="ARBA00022960"/>
    </source>
</evidence>
<comment type="function">
    <text evidence="11">Peptidoglycan polymerase that catalyzes glycan chain elongation from lipid-linked precursors.</text>
</comment>
<keyword evidence="2" id="KW-0997">Cell inner membrane</keyword>
<comment type="subcellular location">
    <subcellularLocation>
        <location evidence="11">Cell membrane</location>
        <topology evidence="11">Single-pass membrane protein</topology>
    </subcellularLocation>
</comment>
<dbReference type="HAMAP" id="MF_00766">
    <property type="entry name" value="PGT_MtgA"/>
    <property type="match status" value="1"/>
</dbReference>
<feature type="compositionally biased region" description="Pro residues" evidence="12">
    <location>
        <begin position="278"/>
        <end position="290"/>
    </location>
</feature>
<evidence type="ECO:0000256" key="4">
    <source>
        <dbReference type="ARBA" id="ARBA00022679"/>
    </source>
</evidence>
<dbReference type="InterPro" id="IPR036950">
    <property type="entry name" value="PBP_transglycosylase"/>
</dbReference>
<evidence type="ECO:0000259" key="13">
    <source>
        <dbReference type="Pfam" id="PF00912"/>
    </source>
</evidence>
<gene>
    <name evidence="11" type="primary">mtgA</name>
    <name evidence="14" type="ORF">AMOR_57750</name>
</gene>
<evidence type="ECO:0000256" key="10">
    <source>
        <dbReference type="ARBA" id="ARBA00023316"/>
    </source>
</evidence>
<proteinExistence type="inferred from homology"/>
<comment type="catalytic activity">
    <reaction evidence="11">
        <text>[GlcNAc-(1-&gt;4)-Mur2Ac(oyl-L-Ala-gamma-D-Glu-L-Lys-D-Ala-D-Ala)](n)-di-trans,octa-cis-undecaprenyl diphosphate + beta-D-GlcNAc-(1-&gt;4)-Mur2Ac(oyl-L-Ala-gamma-D-Glu-L-Lys-D-Ala-D-Ala)-di-trans,octa-cis-undecaprenyl diphosphate = [GlcNAc-(1-&gt;4)-Mur2Ac(oyl-L-Ala-gamma-D-Glu-L-Lys-D-Ala-D-Ala)](n+1)-di-trans,octa-cis-undecaprenyl diphosphate + di-trans,octa-cis-undecaprenyl diphosphate + H(+)</text>
        <dbReference type="Rhea" id="RHEA:23708"/>
        <dbReference type="Rhea" id="RHEA-COMP:9602"/>
        <dbReference type="Rhea" id="RHEA-COMP:9603"/>
        <dbReference type="ChEBI" id="CHEBI:15378"/>
        <dbReference type="ChEBI" id="CHEBI:58405"/>
        <dbReference type="ChEBI" id="CHEBI:60033"/>
        <dbReference type="ChEBI" id="CHEBI:78435"/>
        <dbReference type="EC" id="2.4.99.28"/>
    </reaction>
</comment>
<accession>A0ABN6N495</accession>
<keyword evidence="7 11" id="KW-0573">Peptidoglycan synthesis</keyword>
<keyword evidence="3 11" id="KW-0328">Glycosyltransferase</keyword>
<feature type="region of interest" description="Disordered" evidence="12">
    <location>
        <begin position="252"/>
        <end position="334"/>
    </location>
</feature>
<dbReference type="Pfam" id="PF00912">
    <property type="entry name" value="Transgly"/>
    <property type="match status" value="1"/>
</dbReference>
<evidence type="ECO:0000256" key="1">
    <source>
        <dbReference type="ARBA" id="ARBA00022475"/>
    </source>
</evidence>
<dbReference type="PANTHER" id="PTHR30400:SF0">
    <property type="entry name" value="BIOSYNTHETIC PEPTIDOGLYCAN TRANSGLYCOSYLASE"/>
    <property type="match status" value="1"/>
</dbReference>
<reference evidence="15" key="1">
    <citation type="journal article" date="2022" name="Int. J. Syst. Evol. Microbiol.">
        <title>Anaeromyxobacter oryzae sp. nov., Anaeromyxobacter diazotrophicus sp. nov. and Anaeromyxobacter paludicola sp. nov., isolated from paddy soils.</title>
        <authorList>
            <person name="Itoh H."/>
            <person name="Xu Z."/>
            <person name="Mise K."/>
            <person name="Masuda Y."/>
            <person name="Ushijima N."/>
            <person name="Hayakawa C."/>
            <person name="Shiratori Y."/>
            <person name="Senoo K."/>
        </authorList>
    </citation>
    <scope>NUCLEOTIDE SEQUENCE [LARGE SCALE GENOMIC DNA]</scope>
    <source>
        <strain evidence="15">Red232</strain>
    </source>
</reference>
<feature type="compositionally biased region" description="Low complexity" evidence="12">
    <location>
        <begin position="291"/>
        <end position="302"/>
    </location>
</feature>
<dbReference type="InterPro" id="IPR023346">
    <property type="entry name" value="Lysozyme-like_dom_sf"/>
</dbReference>
<feature type="compositionally biased region" description="Acidic residues" evidence="12">
    <location>
        <begin position="265"/>
        <end position="274"/>
    </location>
</feature>
<evidence type="ECO:0000256" key="12">
    <source>
        <dbReference type="SAM" id="MobiDB-lite"/>
    </source>
</evidence>
<dbReference type="PANTHER" id="PTHR30400">
    <property type="entry name" value="MONOFUNCTIONAL BIOSYNTHETIC PEPTIDOGLYCAN TRANSGLYCOSYLASE"/>
    <property type="match status" value="1"/>
</dbReference>
<keyword evidence="9 11" id="KW-0472">Membrane</keyword>
<protein>
    <recommendedName>
        <fullName evidence="11">Biosynthetic peptidoglycan transglycosylase</fullName>
        <ecNumber evidence="11">2.4.99.28</ecNumber>
    </recommendedName>
    <alternativeName>
        <fullName evidence="11">Glycan polymerase</fullName>
    </alternativeName>
    <alternativeName>
        <fullName evidence="11">Peptidoglycan glycosyltransferase MtgA</fullName>
        <shortName evidence="11">PGT</shortName>
    </alternativeName>
</protein>